<reference evidence="3" key="1">
    <citation type="journal article" date="2020" name="Nat. Commun.">
        <title>Genome assembly of wild tea tree DASZ reveals pedigree and selection history of tea varieties.</title>
        <authorList>
            <person name="Zhang W."/>
            <person name="Zhang Y."/>
            <person name="Qiu H."/>
            <person name="Guo Y."/>
            <person name="Wan H."/>
            <person name="Zhang X."/>
            <person name="Scossa F."/>
            <person name="Alseekh S."/>
            <person name="Zhang Q."/>
            <person name="Wang P."/>
            <person name="Xu L."/>
            <person name="Schmidt M.H."/>
            <person name="Jia X."/>
            <person name="Li D."/>
            <person name="Zhu A."/>
            <person name="Guo F."/>
            <person name="Chen W."/>
            <person name="Ni D."/>
            <person name="Usadel B."/>
            <person name="Fernie A.R."/>
            <person name="Wen W."/>
        </authorList>
    </citation>
    <scope>NUCLEOTIDE SEQUENCE [LARGE SCALE GENOMIC DNA]</scope>
    <source>
        <strain evidence="3">cv. G240</strain>
    </source>
</reference>
<sequence length="122" mass="14461">MRIKSRDKSKGRRRIKSSHQTPKSIVLFYYYFYVRGILGIILKENGKNWRCREDVYTTLIKGKRLLFDNIVRAGAVLMFTINSGNTTVKKEKEKKQWHYVLEDKIYAVHRILKPNAIGWVVE</sequence>
<dbReference type="AlphaFoldDB" id="A0A7J7H501"/>
<protein>
    <submittedName>
        <fullName evidence="2">Uncharacterized protein</fullName>
    </submittedName>
</protein>
<feature type="transmembrane region" description="Helical" evidence="1">
    <location>
        <begin position="21"/>
        <end position="42"/>
    </location>
</feature>
<reference evidence="2 3" key="2">
    <citation type="submission" date="2020-07" db="EMBL/GenBank/DDBJ databases">
        <title>Genome assembly of wild tea tree DASZ reveals pedigree and selection history of tea varieties.</title>
        <authorList>
            <person name="Zhang W."/>
        </authorList>
    </citation>
    <scope>NUCLEOTIDE SEQUENCE [LARGE SCALE GENOMIC DNA]</scope>
    <source>
        <strain evidence="3">cv. G240</strain>
        <tissue evidence="2">Leaf</tissue>
    </source>
</reference>
<accession>A0A7J7H501</accession>
<evidence type="ECO:0000313" key="2">
    <source>
        <dbReference type="EMBL" id="KAF5947291.1"/>
    </source>
</evidence>
<evidence type="ECO:0000313" key="3">
    <source>
        <dbReference type="Proteomes" id="UP000593564"/>
    </source>
</evidence>
<gene>
    <name evidence="2" type="ORF">HYC85_013248</name>
</gene>
<dbReference type="EMBL" id="JACBKZ010000006">
    <property type="protein sequence ID" value="KAF5947291.1"/>
    <property type="molecule type" value="Genomic_DNA"/>
</dbReference>
<proteinExistence type="predicted"/>
<evidence type="ECO:0000256" key="1">
    <source>
        <dbReference type="SAM" id="Phobius"/>
    </source>
</evidence>
<keyword evidence="1" id="KW-0472">Membrane</keyword>
<keyword evidence="1" id="KW-0812">Transmembrane</keyword>
<keyword evidence="1" id="KW-1133">Transmembrane helix</keyword>
<organism evidence="2 3">
    <name type="scientific">Camellia sinensis</name>
    <name type="common">Tea plant</name>
    <name type="synonym">Thea sinensis</name>
    <dbReference type="NCBI Taxonomy" id="4442"/>
    <lineage>
        <taxon>Eukaryota</taxon>
        <taxon>Viridiplantae</taxon>
        <taxon>Streptophyta</taxon>
        <taxon>Embryophyta</taxon>
        <taxon>Tracheophyta</taxon>
        <taxon>Spermatophyta</taxon>
        <taxon>Magnoliopsida</taxon>
        <taxon>eudicotyledons</taxon>
        <taxon>Gunneridae</taxon>
        <taxon>Pentapetalae</taxon>
        <taxon>asterids</taxon>
        <taxon>Ericales</taxon>
        <taxon>Theaceae</taxon>
        <taxon>Camellia</taxon>
    </lineage>
</organism>
<comment type="caution">
    <text evidence="2">The sequence shown here is derived from an EMBL/GenBank/DDBJ whole genome shotgun (WGS) entry which is preliminary data.</text>
</comment>
<dbReference type="Proteomes" id="UP000593564">
    <property type="component" value="Unassembled WGS sequence"/>
</dbReference>
<name>A0A7J7H501_CAMSI</name>
<keyword evidence="3" id="KW-1185">Reference proteome</keyword>